<dbReference type="InterPro" id="IPR014764">
    <property type="entry name" value="DCN-prot"/>
</dbReference>
<evidence type="ECO:0000256" key="1">
    <source>
        <dbReference type="RuleBase" id="RU410713"/>
    </source>
</evidence>
<dbReference type="InterPro" id="IPR042460">
    <property type="entry name" value="DCN1-like_PONY"/>
</dbReference>
<proteinExistence type="predicted"/>
<protein>
    <recommendedName>
        <fullName evidence="1">Defective in cullin neddylation protein</fullName>
    </recommendedName>
</protein>
<dbReference type="Gene3D" id="1.10.238.10">
    <property type="entry name" value="EF-hand"/>
    <property type="match status" value="1"/>
</dbReference>
<dbReference type="Proteomes" id="UP001642482">
    <property type="component" value="Unassembled WGS sequence"/>
</dbReference>
<evidence type="ECO:0000313" key="4">
    <source>
        <dbReference type="EMBL" id="CAK7231218.1"/>
    </source>
</evidence>
<feature type="compositionally biased region" description="Basic and acidic residues" evidence="2">
    <location>
        <begin position="12"/>
        <end position="22"/>
    </location>
</feature>
<keyword evidence="5" id="KW-1185">Reference proteome</keyword>
<dbReference type="PANTHER" id="PTHR12281">
    <property type="entry name" value="RP42 RELATED"/>
    <property type="match status" value="1"/>
</dbReference>
<gene>
    <name evidence="4" type="primary">DCN1</name>
    <name evidence="4" type="ORF">SEUCBS140593_007851</name>
</gene>
<accession>A0ABP0CGY9</accession>
<dbReference type="EMBL" id="CAWUHD010000100">
    <property type="protein sequence ID" value="CAK7231218.1"/>
    <property type="molecule type" value="Genomic_DNA"/>
</dbReference>
<dbReference type="Pfam" id="PF03556">
    <property type="entry name" value="Cullin_binding"/>
    <property type="match status" value="1"/>
</dbReference>
<evidence type="ECO:0000256" key="2">
    <source>
        <dbReference type="SAM" id="MobiDB-lite"/>
    </source>
</evidence>
<comment type="function">
    <text evidence="1">Neddylation of cullins play an essential role in the regulation of SCF-type complexes activity.</text>
</comment>
<dbReference type="PROSITE" id="PS51229">
    <property type="entry name" value="DCUN1"/>
    <property type="match status" value="1"/>
</dbReference>
<sequence>MVFNVKKIFRISSDKHGRKEQQTDTDSPSEDDVYSQRLRNGANPSNHRPWANGSSTSLWHPSRSKDGQQTQHLQQNQQSDGSSSRSVRKKASRIGRGGKDSGGYFTNMTTGAAASNAAEPKLDKLFEDLRNPSEDGKDDLGVESTMKYLAALGLNPESGEVFTALELVQAPSLGEITRKGFVDGWKTTGYTTTEEQAAYILSLLPLLRSDPAYFKKVYRYTFGAGKEPDQRSMSLENAIEFWRVLFTAPGPTWTTPSHDWTELWITFLQEKWTRSVNRDMWNQTLEFALKTLQDETLSFWNEDGAWPSVIDDFVAWCVEKGIAKKEDAMDTSA</sequence>
<dbReference type="GO" id="GO:0016874">
    <property type="term" value="F:ligase activity"/>
    <property type="evidence" value="ECO:0007669"/>
    <property type="project" value="UniProtKB-KW"/>
</dbReference>
<feature type="region of interest" description="Disordered" evidence="2">
    <location>
        <begin position="1"/>
        <end position="107"/>
    </location>
</feature>
<comment type="caution">
    <text evidence="4">The sequence shown here is derived from an EMBL/GenBank/DDBJ whole genome shotgun (WGS) entry which is preliminary data.</text>
</comment>
<feature type="domain" description="DCUN1" evidence="3">
    <location>
        <begin position="117"/>
        <end position="318"/>
    </location>
</feature>
<keyword evidence="4" id="KW-0436">Ligase</keyword>
<dbReference type="InterPro" id="IPR005176">
    <property type="entry name" value="PONY_dom"/>
</dbReference>
<evidence type="ECO:0000259" key="3">
    <source>
        <dbReference type="PROSITE" id="PS51229"/>
    </source>
</evidence>
<name>A0ABP0CGY9_9PEZI</name>
<dbReference type="PANTHER" id="PTHR12281:SF31">
    <property type="entry name" value="DCN1-LIKE PROTEIN 3"/>
    <property type="match status" value="1"/>
</dbReference>
<feature type="compositionally biased region" description="Low complexity" evidence="2">
    <location>
        <begin position="68"/>
        <end position="85"/>
    </location>
</feature>
<reference evidence="4 5" key="1">
    <citation type="submission" date="2024-01" db="EMBL/GenBank/DDBJ databases">
        <authorList>
            <person name="Allen C."/>
            <person name="Tagirdzhanova G."/>
        </authorList>
    </citation>
    <scope>NUCLEOTIDE SEQUENCE [LARGE SCALE GENOMIC DNA]</scope>
</reference>
<organism evidence="4 5">
    <name type="scientific">Sporothrix eucalyptigena</name>
    <dbReference type="NCBI Taxonomy" id="1812306"/>
    <lineage>
        <taxon>Eukaryota</taxon>
        <taxon>Fungi</taxon>
        <taxon>Dikarya</taxon>
        <taxon>Ascomycota</taxon>
        <taxon>Pezizomycotina</taxon>
        <taxon>Sordariomycetes</taxon>
        <taxon>Sordariomycetidae</taxon>
        <taxon>Ophiostomatales</taxon>
        <taxon>Ophiostomataceae</taxon>
        <taxon>Sporothrix</taxon>
    </lineage>
</organism>
<evidence type="ECO:0000313" key="5">
    <source>
        <dbReference type="Proteomes" id="UP001642482"/>
    </source>
</evidence>
<dbReference type="Gene3D" id="1.10.238.200">
    <property type="entry name" value="Cullin, PONY binding domain"/>
    <property type="match status" value="1"/>
</dbReference>
<feature type="compositionally biased region" description="Polar residues" evidence="2">
    <location>
        <begin position="42"/>
        <end position="59"/>
    </location>
</feature>